<gene>
    <name evidence="1" type="ORF">HAX54_023643</name>
</gene>
<comment type="caution">
    <text evidence="1">The sequence shown here is derived from an EMBL/GenBank/DDBJ whole genome shotgun (WGS) entry which is preliminary data.</text>
</comment>
<reference evidence="1 2" key="1">
    <citation type="journal article" date="2021" name="BMC Genomics">
        <title>Datura genome reveals duplications of psychoactive alkaloid biosynthetic genes and high mutation rate following tissue culture.</title>
        <authorList>
            <person name="Rajewski A."/>
            <person name="Carter-House D."/>
            <person name="Stajich J."/>
            <person name="Litt A."/>
        </authorList>
    </citation>
    <scope>NUCLEOTIDE SEQUENCE [LARGE SCALE GENOMIC DNA]</scope>
    <source>
        <strain evidence="1">AR-01</strain>
    </source>
</reference>
<evidence type="ECO:0000313" key="1">
    <source>
        <dbReference type="EMBL" id="MCD9639240.1"/>
    </source>
</evidence>
<sequence length="111" mass="12131">MDAVDDANQLRETSKNEVMSFFESSPLLKDAAEIEKVLFEGRLFCSLSLQKGTCQPFVVLCPDDPLLECFSVADDSSIEGMALPGQGAEIECPLVELVDDGAFSIYQKFDA</sequence>
<proteinExistence type="predicted"/>
<name>A0ABS8UZI5_DATST</name>
<organism evidence="1 2">
    <name type="scientific">Datura stramonium</name>
    <name type="common">Jimsonweed</name>
    <name type="synonym">Common thornapple</name>
    <dbReference type="NCBI Taxonomy" id="4076"/>
    <lineage>
        <taxon>Eukaryota</taxon>
        <taxon>Viridiplantae</taxon>
        <taxon>Streptophyta</taxon>
        <taxon>Embryophyta</taxon>
        <taxon>Tracheophyta</taxon>
        <taxon>Spermatophyta</taxon>
        <taxon>Magnoliopsida</taxon>
        <taxon>eudicotyledons</taxon>
        <taxon>Gunneridae</taxon>
        <taxon>Pentapetalae</taxon>
        <taxon>asterids</taxon>
        <taxon>lamiids</taxon>
        <taxon>Solanales</taxon>
        <taxon>Solanaceae</taxon>
        <taxon>Solanoideae</taxon>
        <taxon>Datureae</taxon>
        <taxon>Datura</taxon>
    </lineage>
</organism>
<dbReference type="Proteomes" id="UP000823775">
    <property type="component" value="Unassembled WGS sequence"/>
</dbReference>
<dbReference type="EMBL" id="JACEIK010002873">
    <property type="protein sequence ID" value="MCD9639240.1"/>
    <property type="molecule type" value="Genomic_DNA"/>
</dbReference>
<accession>A0ABS8UZI5</accession>
<keyword evidence="2" id="KW-1185">Reference proteome</keyword>
<protein>
    <submittedName>
        <fullName evidence="1">Uncharacterized protein</fullName>
    </submittedName>
</protein>
<evidence type="ECO:0000313" key="2">
    <source>
        <dbReference type="Proteomes" id="UP000823775"/>
    </source>
</evidence>